<evidence type="ECO:0000256" key="1">
    <source>
        <dbReference type="SAM" id="MobiDB-lite"/>
    </source>
</evidence>
<evidence type="ECO:0000313" key="2">
    <source>
        <dbReference type="EMBL" id="MTD55273.1"/>
    </source>
</evidence>
<accession>A0A6N7Z1I6</accession>
<feature type="compositionally biased region" description="Basic and acidic residues" evidence="1">
    <location>
        <begin position="64"/>
        <end position="74"/>
    </location>
</feature>
<dbReference type="RefSeq" id="WP_154757474.1">
    <property type="nucleotide sequence ID" value="NZ_WMBA01000019.1"/>
</dbReference>
<proteinExistence type="predicted"/>
<dbReference type="EMBL" id="WMBA01000019">
    <property type="protein sequence ID" value="MTD55273.1"/>
    <property type="molecule type" value="Genomic_DNA"/>
</dbReference>
<comment type="caution">
    <text evidence="2">The sequence shown here is derived from an EMBL/GenBank/DDBJ whole genome shotgun (WGS) entry which is preliminary data.</text>
</comment>
<organism evidence="2 3">
    <name type="scientific">Amycolatopsis pithecellobii</name>
    <dbReference type="NCBI Taxonomy" id="664692"/>
    <lineage>
        <taxon>Bacteria</taxon>
        <taxon>Bacillati</taxon>
        <taxon>Actinomycetota</taxon>
        <taxon>Actinomycetes</taxon>
        <taxon>Pseudonocardiales</taxon>
        <taxon>Pseudonocardiaceae</taxon>
        <taxon>Amycolatopsis</taxon>
    </lineage>
</organism>
<sequence>MGGVLDGLVPGLESGNQVVSRAAGIQPWLSTASSWNRGQKRSKVSWMRVLASSSSRKAGQCEGMSRRLEQREAS</sequence>
<dbReference type="Proteomes" id="UP000440096">
    <property type="component" value="Unassembled WGS sequence"/>
</dbReference>
<keyword evidence="3" id="KW-1185">Reference proteome</keyword>
<feature type="region of interest" description="Disordered" evidence="1">
    <location>
        <begin position="55"/>
        <end position="74"/>
    </location>
</feature>
<name>A0A6N7Z1I6_9PSEU</name>
<evidence type="ECO:0000313" key="3">
    <source>
        <dbReference type="Proteomes" id="UP000440096"/>
    </source>
</evidence>
<gene>
    <name evidence="2" type="ORF">GKO32_14970</name>
</gene>
<reference evidence="2 3" key="1">
    <citation type="submission" date="2019-11" db="EMBL/GenBank/DDBJ databases">
        <title>Draft genome of Amycolatopsis RM579.</title>
        <authorList>
            <person name="Duangmal K."/>
            <person name="Mingma R."/>
        </authorList>
    </citation>
    <scope>NUCLEOTIDE SEQUENCE [LARGE SCALE GENOMIC DNA]</scope>
    <source>
        <strain evidence="2 3">RM579</strain>
    </source>
</reference>
<protein>
    <submittedName>
        <fullName evidence="2">Uncharacterized protein</fullName>
    </submittedName>
</protein>
<dbReference type="AlphaFoldDB" id="A0A6N7Z1I6"/>